<dbReference type="Pfam" id="PF12028">
    <property type="entry name" value="DUF3515"/>
    <property type="match status" value="1"/>
</dbReference>
<dbReference type="InterPro" id="IPR021903">
    <property type="entry name" value="DUF3515"/>
</dbReference>
<accession>A0A4Q7M4W8</accession>
<gene>
    <name evidence="2" type="ORF">EV386_1907</name>
</gene>
<dbReference type="AlphaFoldDB" id="A0A4Q7M4W8"/>
<proteinExistence type="predicted"/>
<organism evidence="2 3">
    <name type="scientific">Xylanimonas ulmi</name>
    <dbReference type="NCBI Taxonomy" id="228973"/>
    <lineage>
        <taxon>Bacteria</taxon>
        <taxon>Bacillati</taxon>
        <taxon>Actinomycetota</taxon>
        <taxon>Actinomycetes</taxon>
        <taxon>Micrococcales</taxon>
        <taxon>Promicromonosporaceae</taxon>
        <taxon>Xylanimonas</taxon>
    </lineage>
</organism>
<dbReference type="Proteomes" id="UP000293852">
    <property type="component" value="Unassembled WGS sequence"/>
</dbReference>
<protein>
    <submittedName>
        <fullName evidence="2">Uncharacterized protein DUF3515</fullName>
    </submittedName>
</protein>
<sequence>MARGRGYRGRVLRRALPASLLVALVPALAACTPTIAVDAAPDAANPACAPVMLALPDVLAGDLDKARTAAQATAAWGTGGAAVTLRCGVTPPGPSPDCQQVESNAGTVDWIVEAGDDGTWRFTTFGRDPAIEVIAPPAVTENHSTSFIADLAPAITKIPQSTPCT</sequence>
<evidence type="ECO:0000313" key="2">
    <source>
        <dbReference type="EMBL" id="RZS61598.1"/>
    </source>
</evidence>
<reference evidence="2 3" key="1">
    <citation type="submission" date="2019-02" db="EMBL/GenBank/DDBJ databases">
        <title>Sequencing the genomes of 1000 actinobacteria strains.</title>
        <authorList>
            <person name="Klenk H.-P."/>
        </authorList>
    </citation>
    <scope>NUCLEOTIDE SEQUENCE [LARGE SCALE GENOMIC DNA]</scope>
    <source>
        <strain evidence="2 3">DSM 16932</strain>
    </source>
</reference>
<evidence type="ECO:0000313" key="3">
    <source>
        <dbReference type="Proteomes" id="UP000293852"/>
    </source>
</evidence>
<keyword evidence="1" id="KW-0732">Signal</keyword>
<comment type="caution">
    <text evidence="2">The sequence shown here is derived from an EMBL/GenBank/DDBJ whole genome shotgun (WGS) entry which is preliminary data.</text>
</comment>
<dbReference type="EMBL" id="SGWX01000001">
    <property type="protein sequence ID" value="RZS61598.1"/>
    <property type="molecule type" value="Genomic_DNA"/>
</dbReference>
<dbReference type="PROSITE" id="PS51257">
    <property type="entry name" value="PROKAR_LIPOPROTEIN"/>
    <property type="match status" value="1"/>
</dbReference>
<evidence type="ECO:0000256" key="1">
    <source>
        <dbReference type="SAM" id="SignalP"/>
    </source>
</evidence>
<feature type="signal peptide" evidence="1">
    <location>
        <begin position="1"/>
        <end position="29"/>
    </location>
</feature>
<feature type="chain" id="PRO_5020512445" evidence="1">
    <location>
        <begin position="30"/>
        <end position="165"/>
    </location>
</feature>
<name>A0A4Q7M4W8_9MICO</name>
<keyword evidence="3" id="KW-1185">Reference proteome</keyword>